<dbReference type="STRING" id="754477.Q7C_2013"/>
<dbReference type="KEGG" id="mec:Q7C_2013"/>
<name>I1YJR0_METFJ</name>
<dbReference type="Proteomes" id="UP000009145">
    <property type="component" value="Chromosome"/>
</dbReference>
<dbReference type="HOGENOM" id="CLU_868281_0_0_6"/>
<accession>I1YJR0</accession>
<organism evidence="2 3">
    <name type="scientific">Methylophaga frappieri (strain ATCC BAA-2434 / DSM 25690 / JAM7)</name>
    <dbReference type="NCBI Taxonomy" id="754477"/>
    <lineage>
        <taxon>Bacteria</taxon>
        <taxon>Pseudomonadati</taxon>
        <taxon>Pseudomonadota</taxon>
        <taxon>Gammaproteobacteria</taxon>
        <taxon>Thiotrichales</taxon>
        <taxon>Piscirickettsiaceae</taxon>
        <taxon>Methylophaga</taxon>
    </lineage>
</organism>
<protein>
    <recommendedName>
        <fullName evidence="4">Lipoprotein</fullName>
    </recommendedName>
</protein>
<keyword evidence="3" id="KW-1185">Reference proteome</keyword>
<reference evidence="2 3" key="1">
    <citation type="journal article" date="2012" name="J. Bacteriol.">
        <title>Complete genome sequences of Methylophaga sp. strain JAM1 and Methylophaga sp. strain JAM7.</title>
        <authorList>
            <person name="Villeneuve C."/>
            <person name="Martineau C."/>
            <person name="Mauffrey F."/>
            <person name="Villemur R."/>
        </authorList>
    </citation>
    <scope>NUCLEOTIDE SEQUENCE [LARGE SCALE GENOMIC DNA]</scope>
    <source>
        <strain evidence="2 3">JAM7</strain>
    </source>
</reference>
<feature type="chain" id="PRO_5003654519" description="Lipoprotein" evidence="1">
    <location>
        <begin position="23"/>
        <end position="291"/>
    </location>
</feature>
<dbReference type="AlphaFoldDB" id="I1YJR0"/>
<proteinExistence type="predicted"/>
<dbReference type="RefSeq" id="WP_014704572.1">
    <property type="nucleotide sequence ID" value="NC_017856.1"/>
</dbReference>
<evidence type="ECO:0008006" key="4">
    <source>
        <dbReference type="Google" id="ProtNLM"/>
    </source>
</evidence>
<feature type="signal peptide" evidence="1">
    <location>
        <begin position="1"/>
        <end position="22"/>
    </location>
</feature>
<evidence type="ECO:0000313" key="3">
    <source>
        <dbReference type="Proteomes" id="UP000009145"/>
    </source>
</evidence>
<sequence precursor="true">MRGFVKYSGVIALGMTMLVGLSACGGSSNQADDLEVVVTDEGKILWETGLQYVKVVERDAPGEANQHPYAISQEEMRDVLNSMYVTQRVLLKETQIPLFSPGEVQTLSSTIARGLGMATTGEDVTFVTLGVHQGALARERNTNSGRVFIDSRGRLNIIFGLLQAEYRDKDQFTGQEIDRRVNPLRPGSRRVDANPATRLALDNGQAYYTDPETGEERNDWVVIDIPTVLATMQQRRGDSQTGTVTPALKEQIDRNTRDNQILREDMTNIKEILFEMSAEIEALREDLKAGE</sequence>
<dbReference type="eggNOG" id="ENOG5032TA7">
    <property type="taxonomic scope" value="Bacteria"/>
</dbReference>
<gene>
    <name evidence="2" type="ordered locus">Q7C_2013</name>
</gene>
<dbReference type="OrthoDB" id="5607912at2"/>
<evidence type="ECO:0000256" key="1">
    <source>
        <dbReference type="SAM" id="SignalP"/>
    </source>
</evidence>
<keyword evidence="1" id="KW-0732">Signal</keyword>
<dbReference type="PATRIC" id="fig|754477.3.peg.1982"/>
<dbReference type="PROSITE" id="PS51257">
    <property type="entry name" value="PROKAR_LIPOPROTEIN"/>
    <property type="match status" value="1"/>
</dbReference>
<evidence type="ECO:0000313" key="2">
    <source>
        <dbReference type="EMBL" id="AFJ03153.1"/>
    </source>
</evidence>
<dbReference type="EMBL" id="CP003380">
    <property type="protein sequence ID" value="AFJ03153.1"/>
    <property type="molecule type" value="Genomic_DNA"/>
</dbReference>